<dbReference type="AlphaFoldDB" id="A0A1N7PBU6"/>
<dbReference type="Proteomes" id="UP000186156">
    <property type="component" value="Unassembled WGS sequence"/>
</dbReference>
<evidence type="ECO:0000313" key="2">
    <source>
        <dbReference type="EMBL" id="SIT08020.1"/>
    </source>
</evidence>
<protein>
    <recommendedName>
        <fullName evidence="4">Amino acid permease</fullName>
    </recommendedName>
</protein>
<name>A0A1N7PBU6_9BACL</name>
<reference evidence="3" key="1">
    <citation type="submission" date="2017-01" db="EMBL/GenBank/DDBJ databases">
        <authorList>
            <person name="Varghese N."/>
            <person name="Submissions S."/>
        </authorList>
    </citation>
    <scope>NUCLEOTIDE SEQUENCE [LARGE SCALE GENOMIC DNA]</scope>
    <source>
        <strain evidence="3">DSM 16176</strain>
    </source>
</reference>
<evidence type="ECO:0000256" key="1">
    <source>
        <dbReference type="SAM" id="Phobius"/>
    </source>
</evidence>
<dbReference type="EMBL" id="FTOO01000012">
    <property type="protein sequence ID" value="SIT08020.1"/>
    <property type="molecule type" value="Genomic_DNA"/>
</dbReference>
<keyword evidence="1" id="KW-0812">Transmembrane</keyword>
<feature type="transmembrane region" description="Helical" evidence="1">
    <location>
        <begin position="25"/>
        <end position="44"/>
    </location>
</feature>
<keyword evidence="1" id="KW-0472">Membrane</keyword>
<dbReference type="RefSeq" id="WP_234969799.1">
    <property type="nucleotide sequence ID" value="NZ_FTOO01000012.1"/>
</dbReference>
<dbReference type="STRING" id="252246.SAMN05421799_11282"/>
<accession>A0A1N7PBU6</accession>
<evidence type="ECO:0000313" key="3">
    <source>
        <dbReference type="Proteomes" id="UP000186156"/>
    </source>
</evidence>
<sequence length="82" mass="9550">MTAFLLLNATVVVYFYFRQRGYRHIFKYLLLPLCGFVVIGYVWLGFDRTTFIFGFCWMALGIVIGAVKSKGYREVPPTLRDL</sequence>
<proteinExistence type="predicted"/>
<feature type="transmembrane region" description="Helical" evidence="1">
    <location>
        <begin position="50"/>
        <end position="67"/>
    </location>
</feature>
<evidence type="ECO:0008006" key="4">
    <source>
        <dbReference type="Google" id="ProtNLM"/>
    </source>
</evidence>
<keyword evidence="1" id="KW-1133">Transmembrane helix</keyword>
<keyword evidence="3" id="KW-1185">Reference proteome</keyword>
<organism evidence="2 3">
    <name type="scientific">Alicyclobacillus vulcanalis</name>
    <dbReference type="NCBI Taxonomy" id="252246"/>
    <lineage>
        <taxon>Bacteria</taxon>
        <taxon>Bacillati</taxon>
        <taxon>Bacillota</taxon>
        <taxon>Bacilli</taxon>
        <taxon>Bacillales</taxon>
        <taxon>Alicyclobacillaceae</taxon>
        <taxon>Alicyclobacillus</taxon>
    </lineage>
</organism>
<gene>
    <name evidence="2" type="ORF">SAMN05421799_11282</name>
</gene>